<reference evidence="5 6" key="1">
    <citation type="journal article" date="2011" name="Proc. Natl. Acad. Sci. U.S.A.">
        <title>Comparative genomics of xylose-fermenting fungi for enhanced biofuel production.</title>
        <authorList>
            <person name="Wohlbach D.J."/>
            <person name="Kuo A."/>
            <person name="Sato T.K."/>
            <person name="Potts K.M."/>
            <person name="Salamov A.A."/>
            <person name="LaButti K.M."/>
            <person name="Sun H."/>
            <person name="Clum A."/>
            <person name="Pangilinan J.L."/>
            <person name="Lindquist E.A."/>
            <person name="Lucas S."/>
            <person name="Lapidus A."/>
            <person name="Jin M."/>
            <person name="Gunawan C."/>
            <person name="Balan V."/>
            <person name="Dale B.E."/>
            <person name="Jeffries T.W."/>
            <person name="Zinkel R."/>
            <person name="Barry K.W."/>
            <person name="Grigoriev I.V."/>
            <person name="Gasch A.P."/>
        </authorList>
    </citation>
    <scope>NUCLEOTIDE SEQUENCE [LARGE SCALE GENOMIC DNA]</scope>
    <source>
        <strain evidence="6">ATCC 10573 / BCRC 21748 / CBS 615 / JCM 9827 / NBRC 10315 / NRRL Y-1498 / VKM Y-70</strain>
    </source>
</reference>
<accession>G3BC95</accession>
<gene>
    <name evidence="5" type="ORF">CANTEDRAFT_127088</name>
</gene>
<proteinExistence type="predicted"/>
<dbReference type="InterPro" id="IPR029058">
    <property type="entry name" value="AB_hydrolase_fold"/>
</dbReference>
<evidence type="ECO:0000313" key="5">
    <source>
        <dbReference type="EMBL" id="EGV60147.1"/>
    </source>
</evidence>
<evidence type="ECO:0000256" key="2">
    <source>
        <dbReference type="ARBA" id="ARBA00022801"/>
    </source>
</evidence>
<dbReference type="Proteomes" id="UP000000707">
    <property type="component" value="Unassembled WGS sequence"/>
</dbReference>
<keyword evidence="3" id="KW-0732">Signal</keyword>
<evidence type="ECO:0000256" key="3">
    <source>
        <dbReference type="SAM" id="SignalP"/>
    </source>
</evidence>
<dbReference type="Pfam" id="PF01764">
    <property type="entry name" value="Lipase_3"/>
    <property type="match status" value="1"/>
</dbReference>
<dbReference type="EC" id="3.1.1.3" evidence="1"/>
<dbReference type="CDD" id="cd00519">
    <property type="entry name" value="Lipase_3"/>
    <property type="match status" value="1"/>
</dbReference>
<dbReference type="SUPFAM" id="SSF53474">
    <property type="entry name" value="alpha/beta-Hydrolases"/>
    <property type="match status" value="1"/>
</dbReference>
<dbReference type="GO" id="GO:0004806">
    <property type="term" value="F:triacylglycerol lipase activity"/>
    <property type="evidence" value="ECO:0007669"/>
    <property type="project" value="UniProtKB-EC"/>
</dbReference>
<dbReference type="HOGENOM" id="CLU_032957_3_0_1"/>
<dbReference type="RefSeq" id="XP_006689361.1">
    <property type="nucleotide sequence ID" value="XM_006689298.1"/>
</dbReference>
<keyword evidence="6" id="KW-1185">Reference proteome</keyword>
<organism evidence="6">
    <name type="scientific">Candida tenuis (strain ATCC 10573 / BCRC 21748 / CBS 615 / JCM 9827 / NBRC 10315 / NRRL Y-1498 / VKM Y-70)</name>
    <name type="common">Yeast</name>
    <name type="synonym">Yamadazyma tenuis</name>
    <dbReference type="NCBI Taxonomy" id="590646"/>
    <lineage>
        <taxon>Eukaryota</taxon>
        <taxon>Fungi</taxon>
        <taxon>Dikarya</taxon>
        <taxon>Ascomycota</taxon>
        <taxon>Saccharomycotina</taxon>
        <taxon>Pichiomycetes</taxon>
        <taxon>Debaryomycetaceae</taxon>
        <taxon>Yamadazyma</taxon>
    </lineage>
</organism>
<feature type="domain" description="Fungal lipase-type" evidence="4">
    <location>
        <begin position="108"/>
        <end position="265"/>
    </location>
</feature>
<dbReference type="InterPro" id="IPR002921">
    <property type="entry name" value="Fungal_lipase-type"/>
</dbReference>
<dbReference type="Gene3D" id="3.40.50.1820">
    <property type="entry name" value="alpha/beta hydrolase"/>
    <property type="match status" value="1"/>
</dbReference>
<dbReference type="AlphaFoldDB" id="G3BC95"/>
<evidence type="ECO:0000256" key="1">
    <source>
        <dbReference type="ARBA" id="ARBA00013279"/>
    </source>
</evidence>
<dbReference type="OrthoDB" id="406844at2759"/>
<sequence>MISSFLLLVIFLITGGLGATEYKNTVDSYPSDYKSLVEYANIASFAYCVKHGLQPGPLGKKSSQCPIARCQLDEYKGLQVISTFNFNEMGDVGAGLYAIDIRSKRIILVYRGTSSRRDGLANIDIFPMKYEPLINLVNGYEKVGCDGCRVHRGFYNFLKKDAYSIVTEVNQLWKQHKDYQLVVVGHSLGATLALLSGIELQLMGLNPLVITYASPKIGNKEMMMFVDTLFESEKVAAMSLEHKELHHGYIRVVHEGDIVPSLPPTSVYRHGGVKYVINKPELPHSPENILREGMSSYAWDVSNMDYSKPAILQNLNPIFQEKEAHSSYFVKITGCT</sequence>
<evidence type="ECO:0000259" key="4">
    <source>
        <dbReference type="Pfam" id="PF01764"/>
    </source>
</evidence>
<feature type="signal peptide" evidence="3">
    <location>
        <begin position="1"/>
        <end position="18"/>
    </location>
</feature>
<dbReference type="PANTHER" id="PTHR46640">
    <property type="entry name" value="TRIACYLGLYCEROL LIPASE, PUTATIVE (AFU_ORTHOLOGUE AFUA_6G06510)-RELATED"/>
    <property type="match status" value="1"/>
</dbReference>
<dbReference type="KEGG" id="cten:18249216"/>
<dbReference type="GeneID" id="18249216"/>
<dbReference type="eggNOG" id="KOG4569">
    <property type="taxonomic scope" value="Eukaryota"/>
</dbReference>
<protein>
    <recommendedName>
        <fullName evidence="1">triacylglycerol lipase</fullName>
        <ecNumber evidence="1">3.1.1.3</ecNumber>
    </recommendedName>
</protein>
<keyword evidence="2" id="KW-0378">Hydrolase</keyword>
<evidence type="ECO:0000313" key="6">
    <source>
        <dbReference type="Proteomes" id="UP000000707"/>
    </source>
</evidence>
<feature type="chain" id="PRO_5003442802" description="triacylglycerol lipase" evidence="3">
    <location>
        <begin position="19"/>
        <end position="336"/>
    </location>
</feature>
<dbReference type="InterPro" id="IPR051299">
    <property type="entry name" value="AB_hydrolase_lip/est"/>
</dbReference>
<dbReference type="PANTHER" id="PTHR46640:SF3">
    <property type="entry name" value="LIPASE LIH1-RELATED"/>
    <property type="match status" value="1"/>
</dbReference>
<dbReference type="GO" id="GO:0006629">
    <property type="term" value="P:lipid metabolic process"/>
    <property type="evidence" value="ECO:0007669"/>
    <property type="project" value="InterPro"/>
</dbReference>
<name>G3BC95_CANTC</name>
<dbReference type="EMBL" id="GL996528">
    <property type="protein sequence ID" value="EGV60147.1"/>
    <property type="molecule type" value="Genomic_DNA"/>
</dbReference>